<evidence type="ECO:0000313" key="8">
    <source>
        <dbReference type="Proteomes" id="UP001060112"/>
    </source>
</evidence>
<comment type="function">
    <text evidence="6">Catalyzes the transfer of a lysyl group from L-lysyl-tRNA(Lys) to membrane-bound phosphatidylglycerol (PG), which produces lysylphosphatidylglycerol (LPG), a major component of the bacterial membrane with a positive net charge. LPG synthesis contributes to bacterial virulence as it is involved in the resistance mechanism against cationic antimicrobial peptides (CAMP) produces by the host's immune system (defensins, cathelicidins) and by the competing microorganisms.</text>
</comment>
<sequence>MQLLANMMNGKKKYLLNIAIILIIGGTVIYVSIGDQWQQVIDSFAHAKLFWIILMAIIMFLYYVFDAFSLLYFGRTYKKDYTYKQSFVNAISGTFFNGITPFASGGQFAQVYIFNKQGIPPTYSASILLMCFICYQSVLVIYTGVVLIFKYQYFISQPAIFSLVMLGFLINFVVIVALFGGAKSRILQNFLTHTVLKLLYKIHIVKDYESTCFKIKNYLADFRNQLNFLQKNKPVLIRSCVCNFIKLTIIYSMPFFTAKALNLNVTMADFLDFIGLCSCIYLINAFLPIPGASGGSEGVYLLLFSFLGPVGVSSSMFLWRFMSYYMGLIIGALVFSFNKEINQTRLE</sequence>
<gene>
    <name evidence="6" type="primary">mprF</name>
    <name evidence="7" type="ORF">NMU03_11920</name>
</gene>
<evidence type="ECO:0000313" key="7">
    <source>
        <dbReference type="EMBL" id="UTY38367.1"/>
    </source>
</evidence>
<dbReference type="InterPro" id="IPR022791">
    <property type="entry name" value="L-PG_synthase/AglD"/>
</dbReference>
<dbReference type="EC" id="2.3.2.3" evidence="6"/>
<keyword evidence="8" id="KW-1185">Reference proteome</keyword>
<dbReference type="Pfam" id="PF03706">
    <property type="entry name" value="LPG_synthase_TM"/>
    <property type="match status" value="1"/>
</dbReference>
<dbReference type="RefSeq" id="WP_290138648.1">
    <property type="nucleotide sequence ID" value="NZ_CP101620.1"/>
</dbReference>
<evidence type="ECO:0000256" key="6">
    <source>
        <dbReference type="RuleBase" id="RU363042"/>
    </source>
</evidence>
<comment type="subcellular location">
    <subcellularLocation>
        <location evidence="1 6">Cell membrane</location>
        <topology evidence="1 6">Multi-pass membrane protein</topology>
    </subcellularLocation>
</comment>
<feature type="transmembrane region" description="Helical" evidence="6">
    <location>
        <begin position="49"/>
        <end position="74"/>
    </location>
</feature>
<feature type="transmembrane region" description="Helical" evidence="6">
    <location>
        <begin position="86"/>
        <end position="103"/>
    </location>
</feature>
<reference evidence="7" key="1">
    <citation type="submission" date="2022-07" db="EMBL/GenBank/DDBJ databases">
        <title>Faecal culturing of patients with breast cancer.</title>
        <authorList>
            <person name="Teng N.M.Y."/>
            <person name="Kiu R."/>
            <person name="Evans R."/>
            <person name="Baker D.J."/>
            <person name="Zenner C."/>
            <person name="Robinson S.D."/>
            <person name="Hall L.J."/>
        </authorList>
    </citation>
    <scope>NUCLEOTIDE SEQUENCE</scope>
    <source>
        <strain evidence="7">LH1062</strain>
    </source>
</reference>
<proteinExistence type="inferred from homology"/>
<dbReference type="EMBL" id="CP101620">
    <property type="protein sequence ID" value="UTY38367.1"/>
    <property type="molecule type" value="Genomic_DNA"/>
</dbReference>
<comment type="similarity">
    <text evidence="6">Belongs to the LPG synthase family.</text>
</comment>
<comment type="catalytic activity">
    <reaction evidence="6">
        <text>L-lysyl-tRNA(Lys) + a 1,2-diacyl-sn-glycero-3-phospho-(1'-sn-glycerol) = a 1,2-diacyl-sn-glycero-3-phospho-1'-(3'-O-L-lysyl)-sn-glycerol + tRNA(Lys)</text>
        <dbReference type="Rhea" id="RHEA:10668"/>
        <dbReference type="Rhea" id="RHEA-COMP:9696"/>
        <dbReference type="Rhea" id="RHEA-COMP:9697"/>
        <dbReference type="ChEBI" id="CHEBI:64716"/>
        <dbReference type="ChEBI" id="CHEBI:75792"/>
        <dbReference type="ChEBI" id="CHEBI:78442"/>
        <dbReference type="ChEBI" id="CHEBI:78529"/>
        <dbReference type="EC" id="2.3.2.3"/>
    </reaction>
</comment>
<feature type="transmembrane region" description="Helical" evidence="6">
    <location>
        <begin position="270"/>
        <end position="287"/>
    </location>
</feature>
<keyword evidence="4 6" id="KW-1133">Transmembrane helix</keyword>
<evidence type="ECO:0000256" key="5">
    <source>
        <dbReference type="ARBA" id="ARBA00023136"/>
    </source>
</evidence>
<feature type="transmembrane region" description="Helical" evidence="6">
    <location>
        <begin position="123"/>
        <end position="148"/>
    </location>
</feature>
<keyword evidence="6" id="KW-0443">Lipid metabolism</keyword>
<feature type="transmembrane region" description="Helical" evidence="6">
    <location>
        <begin position="14"/>
        <end position="33"/>
    </location>
</feature>
<evidence type="ECO:0000256" key="2">
    <source>
        <dbReference type="ARBA" id="ARBA00022475"/>
    </source>
</evidence>
<dbReference type="PANTHER" id="PTHR37693:SF1">
    <property type="entry name" value="INTEGRAL MEMBRANE PROTEIN"/>
    <property type="match status" value="1"/>
</dbReference>
<keyword evidence="3 6" id="KW-0812">Transmembrane</keyword>
<keyword evidence="6" id="KW-0046">Antibiotic resistance</keyword>
<feature type="transmembrane region" description="Helical" evidence="6">
    <location>
        <begin position="235"/>
        <end position="258"/>
    </location>
</feature>
<name>A0ABY5HZ36_9FIRM</name>
<evidence type="ECO:0000256" key="3">
    <source>
        <dbReference type="ARBA" id="ARBA00022692"/>
    </source>
</evidence>
<dbReference type="PANTHER" id="PTHR37693">
    <property type="entry name" value="PHOSPHATIDYLGLYCEROL LYSYLTRANSFERASE"/>
    <property type="match status" value="1"/>
</dbReference>
<keyword evidence="6" id="KW-0808">Transferase</keyword>
<dbReference type="NCBIfam" id="TIGR00374">
    <property type="entry name" value="flippase-like domain"/>
    <property type="match status" value="1"/>
</dbReference>
<evidence type="ECO:0000256" key="4">
    <source>
        <dbReference type="ARBA" id="ARBA00022989"/>
    </source>
</evidence>
<evidence type="ECO:0000256" key="1">
    <source>
        <dbReference type="ARBA" id="ARBA00004651"/>
    </source>
</evidence>
<keyword evidence="2" id="KW-1003">Cell membrane</keyword>
<feature type="transmembrane region" description="Helical" evidence="6">
    <location>
        <begin position="160"/>
        <end position="182"/>
    </location>
</feature>
<accession>A0ABY5HZ36</accession>
<protein>
    <recommendedName>
        <fullName evidence="6">Phosphatidylglycerol lysyltransferase</fullName>
        <ecNumber evidence="6">2.3.2.3</ecNumber>
    </recommendedName>
    <alternativeName>
        <fullName evidence="6">Lysylphosphatidylglycerol synthase</fullName>
    </alternativeName>
</protein>
<organism evidence="7 8">
    <name type="scientific">Allocoprobacillus halotolerans</name>
    <dbReference type="NCBI Taxonomy" id="2944914"/>
    <lineage>
        <taxon>Bacteria</taxon>
        <taxon>Bacillati</taxon>
        <taxon>Bacillota</taxon>
        <taxon>Erysipelotrichia</taxon>
        <taxon>Erysipelotrichales</taxon>
        <taxon>Erysipelotrichaceae</taxon>
        <taxon>Allocoprobacillus</taxon>
    </lineage>
</organism>
<dbReference type="Proteomes" id="UP001060112">
    <property type="component" value="Chromosome"/>
</dbReference>
<keyword evidence="5 6" id="KW-0472">Membrane</keyword>